<name>A0ABP0FZ32_CLALP</name>
<dbReference type="PANTHER" id="PTHR15665">
    <property type="entry name" value="ASTEROID PROTEIN"/>
    <property type="match status" value="1"/>
</dbReference>
<protein>
    <submittedName>
        <fullName evidence="1">Uncharacterized protein</fullName>
    </submittedName>
</protein>
<sequence length="603" mass="70514">MGIRGFHSFLKQDERHLTRVTISNETVIIHGNALMYALFDIRHDNGRRNFATYCENFENFFGTLQRWRIRPIVIFRRFHRGDDEEAPENVRYDKEIGEMKKLAHRQKHSNDRDYGLVLRQLLDTKNITWSYSRTDINEEIVVIANLLKAPVLAESTILCAYDLKAGYLLFDKCFWSKVRRFDEIKAEKFKLEEFSSYHNISLTKFSILATLFNKHYLERFSEFCRVKFGDGNATNSVSVLKKCLEWLASDEDSVSEKKDIIQKIESITKFYGDSDDDIFQKSINKYKRPRIHADLLQEMKKKLPAEQALFAVDEEKYVIQQAEKGSFLPSYVIEKMYRGQFPWSFRILQKYCIREDFHSCLFPILTDPSGFPSPHEITKSLRELSYQLLMQRSEPIKVTEFDRVNFNYQRIQTILVEPNPKILALDLNNLYADDELISRRHNFLIDELIKTDKSKLKYKSRAKNLGDDLKLALPATIYWKSESNPDREVVEALAVVFAVTQRVSLHGQQHAANSFYKNLPAVSSQTNLKFLNWCAQWQVTISAVMSLSELLHLPITVPVLGRLFDEDRMEKVYNAIQRGSNISLKSMGKDAQVLYEDIYFHLC</sequence>
<dbReference type="PANTHER" id="PTHR15665:SF1">
    <property type="entry name" value="PROTEIN ASTEROID HOMOLOG 1"/>
    <property type="match status" value="1"/>
</dbReference>
<reference evidence="1 2" key="1">
    <citation type="submission" date="2024-02" db="EMBL/GenBank/DDBJ databases">
        <authorList>
            <person name="Daric V."/>
            <person name="Darras S."/>
        </authorList>
    </citation>
    <scope>NUCLEOTIDE SEQUENCE [LARGE SCALE GENOMIC DNA]</scope>
</reference>
<dbReference type="InterPro" id="IPR026832">
    <property type="entry name" value="Asteroid"/>
</dbReference>
<evidence type="ECO:0000313" key="2">
    <source>
        <dbReference type="Proteomes" id="UP001642483"/>
    </source>
</evidence>
<accession>A0ABP0FZ32</accession>
<dbReference type="EMBL" id="CAWYQH010000098">
    <property type="protein sequence ID" value="CAK8684864.1"/>
    <property type="molecule type" value="Genomic_DNA"/>
</dbReference>
<proteinExistence type="predicted"/>
<organism evidence="1 2">
    <name type="scientific">Clavelina lepadiformis</name>
    <name type="common">Light-bulb sea squirt</name>
    <name type="synonym">Ascidia lepadiformis</name>
    <dbReference type="NCBI Taxonomy" id="159417"/>
    <lineage>
        <taxon>Eukaryota</taxon>
        <taxon>Metazoa</taxon>
        <taxon>Chordata</taxon>
        <taxon>Tunicata</taxon>
        <taxon>Ascidiacea</taxon>
        <taxon>Aplousobranchia</taxon>
        <taxon>Clavelinidae</taxon>
        <taxon>Clavelina</taxon>
    </lineage>
</organism>
<comment type="caution">
    <text evidence="1">The sequence shown here is derived from an EMBL/GenBank/DDBJ whole genome shotgun (WGS) entry which is preliminary data.</text>
</comment>
<dbReference type="Proteomes" id="UP001642483">
    <property type="component" value="Unassembled WGS sequence"/>
</dbReference>
<gene>
    <name evidence="1" type="ORF">CVLEPA_LOCUS15971</name>
</gene>
<evidence type="ECO:0000313" key="1">
    <source>
        <dbReference type="EMBL" id="CAK8684864.1"/>
    </source>
</evidence>
<keyword evidence="2" id="KW-1185">Reference proteome</keyword>